<organism evidence="1 2">
    <name type="scientific">Solanum bulbocastanum</name>
    <name type="common">Wild potato</name>
    <dbReference type="NCBI Taxonomy" id="147425"/>
    <lineage>
        <taxon>Eukaryota</taxon>
        <taxon>Viridiplantae</taxon>
        <taxon>Streptophyta</taxon>
        <taxon>Embryophyta</taxon>
        <taxon>Tracheophyta</taxon>
        <taxon>Spermatophyta</taxon>
        <taxon>Magnoliopsida</taxon>
        <taxon>eudicotyledons</taxon>
        <taxon>Gunneridae</taxon>
        <taxon>Pentapetalae</taxon>
        <taxon>asterids</taxon>
        <taxon>lamiids</taxon>
        <taxon>Solanales</taxon>
        <taxon>Solanaceae</taxon>
        <taxon>Solanoideae</taxon>
        <taxon>Solaneae</taxon>
        <taxon>Solanum</taxon>
    </lineage>
</organism>
<evidence type="ECO:0000313" key="2">
    <source>
        <dbReference type="Proteomes" id="UP001371456"/>
    </source>
</evidence>
<name>A0AAN8TV61_SOLBU</name>
<keyword evidence="2" id="KW-1185">Reference proteome</keyword>
<dbReference type="Proteomes" id="UP001371456">
    <property type="component" value="Unassembled WGS sequence"/>
</dbReference>
<comment type="caution">
    <text evidence="1">The sequence shown here is derived from an EMBL/GenBank/DDBJ whole genome shotgun (WGS) entry which is preliminary data.</text>
</comment>
<evidence type="ECO:0000313" key="1">
    <source>
        <dbReference type="EMBL" id="KAK6791677.1"/>
    </source>
</evidence>
<dbReference type="AlphaFoldDB" id="A0AAN8TV61"/>
<proteinExistence type="predicted"/>
<gene>
    <name evidence="1" type="ORF">RDI58_010758</name>
</gene>
<protein>
    <submittedName>
        <fullName evidence="1">Uncharacterized protein</fullName>
    </submittedName>
</protein>
<reference evidence="1 2" key="1">
    <citation type="submission" date="2024-02" db="EMBL/GenBank/DDBJ databases">
        <title>de novo genome assembly of Solanum bulbocastanum strain 11H21.</title>
        <authorList>
            <person name="Hosaka A.J."/>
        </authorList>
    </citation>
    <scope>NUCLEOTIDE SEQUENCE [LARGE SCALE GENOMIC DNA]</scope>
    <source>
        <tissue evidence="1">Young leaves</tissue>
    </source>
</reference>
<sequence>MLPLIFTLLVKKFRIRILKFTTITQLNKWLTYSQISSQRFFCPTIFQVGCC</sequence>
<dbReference type="EMBL" id="JBANQN010000004">
    <property type="protein sequence ID" value="KAK6791677.1"/>
    <property type="molecule type" value="Genomic_DNA"/>
</dbReference>
<accession>A0AAN8TV61</accession>